<accession>A0AAJ8E3P5</accession>
<dbReference type="GeneID" id="84590566"/>
<name>A0AAJ8E3P5_ASPNG</name>
<dbReference type="AlphaFoldDB" id="A0AAJ8E3P5"/>
<proteinExistence type="predicted"/>
<evidence type="ECO:0000313" key="1">
    <source>
        <dbReference type="RefSeq" id="XP_059605719.1"/>
    </source>
</evidence>
<dbReference type="KEGG" id="ang:An02g14140"/>
<dbReference type="RefSeq" id="XP_059605719.1">
    <property type="nucleotide sequence ID" value="XM_059746790.1"/>
</dbReference>
<protein>
    <submittedName>
        <fullName evidence="1">Uncharacterized protein</fullName>
    </submittedName>
</protein>
<dbReference type="VEuPathDB" id="FungiDB:An02g14140"/>
<sequence>MWCDIHPTYPFLSGLLGRAGFLIMGLVVVKGGAFSEEIYLSEFIFNRILGFDTDESPFSNSLSACLPAIAVRFGSCIIACAPMGTVWTMGVGDSMYPAATDTRTVKGGGRWVGGWKERGTRDKGIRHRLCR</sequence>
<organism evidence="1">
    <name type="scientific">Aspergillus niger</name>
    <dbReference type="NCBI Taxonomy" id="5061"/>
    <lineage>
        <taxon>Eukaryota</taxon>
        <taxon>Fungi</taxon>
        <taxon>Dikarya</taxon>
        <taxon>Ascomycota</taxon>
        <taxon>Pezizomycotina</taxon>
        <taxon>Eurotiomycetes</taxon>
        <taxon>Eurotiomycetidae</taxon>
        <taxon>Eurotiales</taxon>
        <taxon>Aspergillaceae</taxon>
        <taxon>Aspergillus</taxon>
        <taxon>Aspergillus subgen. Circumdati</taxon>
    </lineage>
</organism>
<reference evidence="1" key="2">
    <citation type="submission" date="2025-08" db="UniProtKB">
        <authorList>
            <consortium name="RefSeq"/>
        </authorList>
    </citation>
    <scope>IDENTIFICATION</scope>
</reference>
<gene>
    <name evidence="1" type="ORF">An02g14140</name>
</gene>
<reference evidence="1" key="1">
    <citation type="submission" date="2025-02" db="EMBL/GenBank/DDBJ databases">
        <authorList>
            <consortium name="NCBI Genome Project"/>
        </authorList>
    </citation>
    <scope>NUCLEOTIDE SEQUENCE</scope>
</reference>